<proteinExistence type="predicted"/>
<gene>
    <name evidence="1" type="ordered locus">PAU_02727</name>
</gene>
<organism evidence="1 2">
    <name type="scientific">Photorhabdus asymbiotica subsp. asymbiotica (strain ATCC 43949 / 3105-77)</name>
    <name type="common">Xenorhabdus luminescens (strain 2)</name>
    <dbReference type="NCBI Taxonomy" id="553480"/>
    <lineage>
        <taxon>Bacteria</taxon>
        <taxon>Pseudomonadati</taxon>
        <taxon>Pseudomonadota</taxon>
        <taxon>Gammaproteobacteria</taxon>
        <taxon>Enterobacterales</taxon>
        <taxon>Morganellaceae</taxon>
        <taxon>Photorhabdus</taxon>
    </lineage>
</organism>
<dbReference type="KEGG" id="pay:PAU_02727"/>
<dbReference type="EMBL" id="FM162591">
    <property type="protein sequence ID" value="CAQ84817.1"/>
    <property type="molecule type" value="Genomic_DNA"/>
</dbReference>
<evidence type="ECO:0000313" key="2">
    <source>
        <dbReference type="Proteomes" id="UP000002747"/>
    </source>
</evidence>
<accession>C7BPN5</accession>
<name>C7BPN5_PHOAA</name>
<dbReference type="Proteomes" id="UP000002747">
    <property type="component" value="Chromosome"/>
</dbReference>
<evidence type="ECO:0000313" key="1">
    <source>
        <dbReference type="EMBL" id="CAQ84817.1"/>
    </source>
</evidence>
<dbReference type="STRING" id="291112.PAU_02727"/>
<protein>
    <submittedName>
        <fullName evidence="1">Uncharacterized protein</fullName>
    </submittedName>
</protein>
<reference evidence="1 2" key="1">
    <citation type="journal article" date="2009" name="BMC Genomics">
        <title>Comparative genomics of the emerging human pathogen Photorhabdus asymbiotica with the insect pathogen Photorhabdus luminescens.</title>
        <authorList>
            <person name="Wilkinson P."/>
            <person name="Waterfield N.R."/>
            <person name="Crossman L."/>
            <person name="Corton C."/>
            <person name="Sanchez-Contreras M."/>
            <person name="Vlisidou I."/>
            <person name="Barron A."/>
            <person name="Bignell A."/>
            <person name="Clark L."/>
            <person name="Ormond D."/>
            <person name="Mayho M."/>
            <person name="Bason N."/>
            <person name="Smith F."/>
            <person name="Simmonds M."/>
            <person name="Churcher C."/>
            <person name="Harris D."/>
            <person name="Thompson N.R."/>
            <person name="Quail M."/>
            <person name="Parkhill J."/>
            <person name="ffrench-Constant R.H."/>
        </authorList>
    </citation>
    <scope>NUCLEOTIDE SEQUENCE [LARGE SCALE GENOMIC DNA]</scope>
    <source>
        <strain evidence="2">ATCC 43949 / 3105-77</strain>
    </source>
</reference>
<sequence length="363" mass="39489">MNSITLSYPIISSGSLSLRSPTVKVLTLACQSAKNFAQFQSAKKLSDYTNSLVFNQAANLQSAYNLSAENIGMQNSISDNRTLGVTDSYSQTLRSSLSGAQKEKDSTANATLWRQSALNQSVNFPSLRGSVRFPDNIGLVSKRTDCNSPFEGIGISSIPNTFPPTATVGIYTTVDLNPVNNIHLVSYCSDDVNHRTNCLLVGYCSDDALALRCWSSSRAILIRSFISSLAFVPISSTRTRASREERSGSLPLPSLCRRAISPRIAVTINPALLSLPCFTSSIPSITSWGTRTVVNCDFAFLFGVGINETPYNWCVSLYTKKKYKKVLTCVSNENNMKHTLGIQGIQTAKPSSARTLTEPLTTM</sequence>
<dbReference type="AlphaFoldDB" id="C7BPN5"/>